<evidence type="ECO:0000313" key="5">
    <source>
        <dbReference type="Proteomes" id="UP000305067"/>
    </source>
</evidence>
<comment type="similarity">
    <text evidence="1">Belongs to the short-chain dehydrogenases/reductases (SDR) family.</text>
</comment>
<evidence type="ECO:0000256" key="1">
    <source>
        <dbReference type="ARBA" id="ARBA00006484"/>
    </source>
</evidence>
<dbReference type="FunFam" id="3.40.50.720:FF:000245">
    <property type="entry name" value="Short chain dehydrogenase, putative"/>
    <property type="match status" value="1"/>
</dbReference>
<dbReference type="OrthoDB" id="1669814at2759"/>
<gene>
    <name evidence="4" type="ORF">BDV98DRAFT_556902</name>
</gene>
<proteinExistence type="inferred from homology"/>
<dbReference type="Proteomes" id="UP000305067">
    <property type="component" value="Unassembled WGS sequence"/>
</dbReference>
<evidence type="ECO:0000313" key="4">
    <source>
        <dbReference type="EMBL" id="TFL06915.1"/>
    </source>
</evidence>
<dbReference type="PRINTS" id="PR00080">
    <property type="entry name" value="SDRFAMILY"/>
</dbReference>
<dbReference type="PROSITE" id="PS00061">
    <property type="entry name" value="ADH_SHORT"/>
    <property type="match status" value="1"/>
</dbReference>
<dbReference type="InterPro" id="IPR020904">
    <property type="entry name" value="Sc_DH/Rdtase_CS"/>
</dbReference>
<dbReference type="AlphaFoldDB" id="A0A5C3QY44"/>
<keyword evidence="3" id="KW-0560">Oxidoreductase</keyword>
<dbReference type="Pfam" id="PF13561">
    <property type="entry name" value="adh_short_C2"/>
    <property type="match status" value="1"/>
</dbReference>
<evidence type="ECO:0008006" key="6">
    <source>
        <dbReference type="Google" id="ProtNLM"/>
    </source>
</evidence>
<evidence type="ECO:0000256" key="2">
    <source>
        <dbReference type="ARBA" id="ARBA00022857"/>
    </source>
</evidence>
<dbReference type="EMBL" id="ML178814">
    <property type="protein sequence ID" value="TFL06915.1"/>
    <property type="molecule type" value="Genomic_DNA"/>
</dbReference>
<dbReference type="GO" id="GO:0050664">
    <property type="term" value="F:oxidoreductase activity, acting on NAD(P)H, oxygen as acceptor"/>
    <property type="evidence" value="ECO:0007669"/>
    <property type="project" value="TreeGrafter"/>
</dbReference>
<reference evidence="4 5" key="1">
    <citation type="journal article" date="2019" name="Nat. Ecol. Evol.">
        <title>Megaphylogeny resolves global patterns of mushroom evolution.</title>
        <authorList>
            <person name="Varga T."/>
            <person name="Krizsan K."/>
            <person name="Foldi C."/>
            <person name="Dima B."/>
            <person name="Sanchez-Garcia M."/>
            <person name="Sanchez-Ramirez S."/>
            <person name="Szollosi G.J."/>
            <person name="Szarkandi J.G."/>
            <person name="Papp V."/>
            <person name="Albert L."/>
            <person name="Andreopoulos W."/>
            <person name="Angelini C."/>
            <person name="Antonin V."/>
            <person name="Barry K.W."/>
            <person name="Bougher N.L."/>
            <person name="Buchanan P."/>
            <person name="Buyck B."/>
            <person name="Bense V."/>
            <person name="Catcheside P."/>
            <person name="Chovatia M."/>
            <person name="Cooper J."/>
            <person name="Damon W."/>
            <person name="Desjardin D."/>
            <person name="Finy P."/>
            <person name="Geml J."/>
            <person name="Haridas S."/>
            <person name="Hughes K."/>
            <person name="Justo A."/>
            <person name="Karasinski D."/>
            <person name="Kautmanova I."/>
            <person name="Kiss B."/>
            <person name="Kocsube S."/>
            <person name="Kotiranta H."/>
            <person name="LaButti K.M."/>
            <person name="Lechner B.E."/>
            <person name="Liimatainen K."/>
            <person name="Lipzen A."/>
            <person name="Lukacs Z."/>
            <person name="Mihaltcheva S."/>
            <person name="Morgado L.N."/>
            <person name="Niskanen T."/>
            <person name="Noordeloos M.E."/>
            <person name="Ohm R.A."/>
            <person name="Ortiz-Santana B."/>
            <person name="Ovrebo C."/>
            <person name="Racz N."/>
            <person name="Riley R."/>
            <person name="Savchenko A."/>
            <person name="Shiryaev A."/>
            <person name="Soop K."/>
            <person name="Spirin V."/>
            <person name="Szebenyi C."/>
            <person name="Tomsovsky M."/>
            <person name="Tulloss R.E."/>
            <person name="Uehling J."/>
            <person name="Grigoriev I.V."/>
            <person name="Vagvolgyi C."/>
            <person name="Papp T."/>
            <person name="Martin F.M."/>
            <person name="Miettinen O."/>
            <person name="Hibbett D.S."/>
            <person name="Nagy L.G."/>
        </authorList>
    </citation>
    <scope>NUCLEOTIDE SEQUENCE [LARGE SCALE GENOMIC DNA]</scope>
    <source>
        <strain evidence="4 5">CBS 309.79</strain>
    </source>
</reference>
<dbReference type="PRINTS" id="PR00081">
    <property type="entry name" value="GDHRDH"/>
</dbReference>
<keyword evidence="5" id="KW-1185">Reference proteome</keyword>
<dbReference type="InterPro" id="IPR002347">
    <property type="entry name" value="SDR_fam"/>
</dbReference>
<dbReference type="PANTHER" id="PTHR43008:SF4">
    <property type="entry name" value="CHAIN DEHYDROGENASE, PUTATIVE (AFU_ORTHOLOGUE AFUA_4G08710)-RELATED"/>
    <property type="match status" value="1"/>
</dbReference>
<name>A0A5C3QY44_9AGAR</name>
<dbReference type="STRING" id="1884261.A0A5C3QY44"/>
<dbReference type="PANTHER" id="PTHR43008">
    <property type="entry name" value="BENZIL REDUCTASE"/>
    <property type="match status" value="1"/>
</dbReference>
<sequence>MLLTRLARPTTRVLHRLSSTSATQPRPSGVAAALLAAKDPNFTMAPTIHSEFALNDRVGLISGANRGLGLEMAMSLAEAGARTIYCVDLPPHPGAEFHAVSAALRTMRLSGKLEYVSADVTQQETMWSLGKQIGEKEGRMDFCVAAAGILREHTDCLEYPRGQMEDVMRVNVNGVLYTAQAAGREMERFGKGGSIVLVASMSGSLTNRGHAWLSYNTSKSAVLQMGRSMACELGSKNIRVNTLSPGHIYTSMTAAFIDKQPELSEKWASMNPLGRLGRPDELRGVVTWLASDASSYCTGSDILVNGGHHAW</sequence>
<dbReference type="SUPFAM" id="SSF51735">
    <property type="entry name" value="NAD(P)-binding Rossmann-fold domains"/>
    <property type="match status" value="1"/>
</dbReference>
<dbReference type="GO" id="GO:0016616">
    <property type="term" value="F:oxidoreductase activity, acting on the CH-OH group of donors, NAD or NADP as acceptor"/>
    <property type="evidence" value="ECO:0007669"/>
    <property type="project" value="UniProtKB-ARBA"/>
</dbReference>
<evidence type="ECO:0000256" key="3">
    <source>
        <dbReference type="ARBA" id="ARBA00023002"/>
    </source>
</evidence>
<protein>
    <recommendedName>
        <fullName evidence="6">Sorbose reductase sou1</fullName>
    </recommendedName>
</protein>
<organism evidence="4 5">
    <name type="scientific">Pterulicium gracile</name>
    <dbReference type="NCBI Taxonomy" id="1884261"/>
    <lineage>
        <taxon>Eukaryota</taxon>
        <taxon>Fungi</taxon>
        <taxon>Dikarya</taxon>
        <taxon>Basidiomycota</taxon>
        <taxon>Agaricomycotina</taxon>
        <taxon>Agaricomycetes</taxon>
        <taxon>Agaricomycetidae</taxon>
        <taxon>Agaricales</taxon>
        <taxon>Pleurotineae</taxon>
        <taxon>Pterulaceae</taxon>
        <taxon>Pterulicium</taxon>
    </lineage>
</organism>
<dbReference type="InterPro" id="IPR036291">
    <property type="entry name" value="NAD(P)-bd_dom_sf"/>
</dbReference>
<keyword evidence="2" id="KW-0521">NADP</keyword>
<dbReference type="Gene3D" id="3.40.50.720">
    <property type="entry name" value="NAD(P)-binding Rossmann-like Domain"/>
    <property type="match status" value="1"/>
</dbReference>
<accession>A0A5C3QY44</accession>